<evidence type="ECO:0000313" key="9">
    <source>
        <dbReference type="EMBL" id="ORX73006.1"/>
    </source>
</evidence>
<comment type="similarity">
    <text evidence="1">Belongs to the glycerophosphoryl diester phosphodiesterase family.</text>
</comment>
<dbReference type="PANTHER" id="PTHR43620:SF7">
    <property type="entry name" value="GLYCEROPHOSPHODIESTER PHOSPHODIESTERASE GDPD5-RELATED"/>
    <property type="match status" value="1"/>
</dbReference>
<dbReference type="GO" id="GO:0006629">
    <property type="term" value="P:lipid metabolic process"/>
    <property type="evidence" value="ECO:0007669"/>
    <property type="project" value="InterPro"/>
</dbReference>
<dbReference type="GO" id="GO:0006071">
    <property type="term" value="P:glycerol metabolic process"/>
    <property type="evidence" value="ECO:0007669"/>
    <property type="project" value="UniProtKB-KW"/>
</dbReference>
<dbReference type="STRING" id="61395.A0A1Y1WIG7"/>
<sequence length="419" mass="47338">MRTNDIAVAILSLVGLSAAFIDDTRNLKWSTLGGKKTRLIGHRGERAFVPEHTYASYWQAALEGADFIEPDLALTRDGQIVVSHNLWLGETTNIRDIPELQKYKRNITWPDSSGHVYELTNEYFIFDMTLEDIKKVRVMQSDVEYRPQIYNGLFGLLTFDEYLSTMRELTVKLGRPFGAIPELKMPKIYNMGRPYPRYFEDRAIITLSHYGLANITGNIDKSQHSDLILSPVAPLPAGSALGPAVWQCFDQDTSAYLANNTDVPVACTRRCHASLLHTQGLDAVAKYAKIVAPWKDFFVTGAEASLKAKGVTWNATEIAAMGGFIAPDQLVKEIHSRGMEVCPWTFYNSKESLSYLCQEKGIKPASRSGFCPKDKTEEFFYFFEQGADYMFVEDIVEANILRTFFANKLENKQNQRLDS</sequence>
<evidence type="ECO:0000259" key="8">
    <source>
        <dbReference type="PROSITE" id="PS51704"/>
    </source>
</evidence>
<accession>A0A1Y1WIG7</accession>
<feature type="signal peptide" evidence="7">
    <location>
        <begin position="1"/>
        <end position="19"/>
    </location>
</feature>
<dbReference type="Gene3D" id="3.20.20.190">
    <property type="entry name" value="Phosphatidylinositol (PI) phosphodiesterase"/>
    <property type="match status" value="1"/>
</dbReference>
<keyword evidence="4" id="KW-0319">Glycerol metabolism</keyword>
<name>A0A1Y1WIG7_9FUNG</name>
<dbReference type="InterPro" id="IPR030395">
    <property type="entry name" value="GP_PDE_dom"/>
</dbReference>
<keyword evidence="10" id="KW-1185">Reference proteome</keyword>
<comment type="caution">
    <text evidence="9">The sequence shown here is derived from an EMBL/GenBank/DDBJ whole genome shotgun (WGS) entry which is preliminary data.</text>
</comment>
<dbReference type="GeneID" id="63801969"/>
<evidence type="ECO:0000313" key="10">
    <source>
        <dbReference type="Proteomes" id="UP000193922"/>
    </source>
</evidence>
<dbReference type="AlphaFoldDB" id="A0A1Y1WIG7"/>
<dbReference type="SUPFAM" id="SSF51695">
    <property type="entry name" value="PLC-like phosphodiesterases"/>
    <property type="match status" value="1"/>
</dbReference>
<evidence type="ECO:0000256" key="3">
    <source>
        <dbReference type="ARBA" id="ARBA00022729"/>
    </source>
</evidence>
<dbReference type="OrthoDB" id="1058301at2759"/>
<keyword evidence="5" id="KW-0378">Hydrolase</keyword>
<evidence type="ECO:0000256" key="2">
    <source>
        <dbReference type="ARBA" id="ARBA00012247"/>
    </source>
</evidence>
<dbReference type="Pfam" id="PF03009">
    <property type="entry name" value="GDPD"/>
    <property type="match status" value="1"/>
</dbReference>
<dbReference type="EMBL" id="MCFD01000002">
    <property type="protein sequence ID" value="ORX73006.1"/>
    <property type="molecule type" value="Genomic_DNA"/>
</dbReference>
<keyword evidence="3 7" id="KW-0732">Signal</keyword>
<dbReference type="EC" id="3.1.4.46" evidence="2"/>
<protein>
    <recommendedName>
        <fullName evidence="2">glycerophosphodiester phosphodiesterase</fullName>
        <ecNumber evidence="2">3.1.4.46</ecNumber>
    </recommendedName>
</protein>
<comment type="catalytic activity">
    <reaction evidence="6">
        <text>a sn-glycero-3-phosphodiester + H2O = an alcohol + sn-glycerol 3-phosphate + H(+)</text>
        <dbReference type="Rhea" id="RHEA:12969"/>
        <dbReference type="ChEBI" id="CHEBI:15377"/>
        <dbReference type="ChEBI" id="CHEBI:15378"/>
        <dbReference type="ChEBI" id="CHEBI:30879"/>
        <dbReference type="ChEBI" id="CHEBI:57597"/>
        <dbReference type="ChEBI" id="CHEBI:83408"/>
        <dbReference type="EC" id="3.1.4.46"/>
    </reaction>
</comment>
<feature type="chain" id="PRO_5013095941" description="glycerophosphodiester phosphodiesterase" evidence="7">
    <location>
        <begin position="20"/>
        <end position="419"/>
    </location>
</feature>
<evidence type="ECO:0000256" key="1">
    <source>
        <dbReference type="ARBA" id="ARBA00007277"/>
    </source>
</evidence>
<dbReference type="PROSITE" id="PS51704">
    <property type="entry name" value="GP_PDE"/>
    <property type="match status" value="1"/>
</dbReference>
<evidence type="ECO:0000256" key="7">
    <source>
        <dbReference type="SAM" id="SignalP"/>
    </source>
</evidence>
<gene>
    <name evidence="9" type="ORF">DL89DRAFT_255163</name>
</gene>
<proteinExistence type="inferred from homology"/>
<evidence type="ECO:0000256" key="6">
    <source>
        <dbReference type="ARBA" id="ARBA00047512"/>
    </source>
</evidence>
<feature type="domain" description="GP-PDE" evidence="8">
    <location>
        <begin position="37"/>
        <end position="378"/>
    </location>
</feature>
<dbReference type="PANTHER" id="PTHR43620">
    <property type="entry name" value="GLYCEROPHOSPHORYL DIESTER PHOSPHODIESTERASE"/>
    <property type="match status" value="1"/>
</dbReference>
<evidence type="ECO:0000256" key="4">
    <source>
        <dbReference type="ARBA" id="ARBA00022798"/>
    </source>
</evidence>
<organism evidence="9 10">
    <name type="scientific">Linderina pennispora</name>
    <dbReference type="NCBI Taxonomy" id="61395"/>
    <lineage>
        <taxon>Eukaryota</taxon>
        <taxon>Fungi</taxon>
        <taxon>Fungi incertae sedis</taxon>
        <taxon>Zoopagomycota</taxon>
        <taxon>Kickxellomycotina</taxon>
        <taxon>Kickxellomycetes</taxon>
        <taxon>Kickxellales</taxon>
        <taxon>Kickxellaceae</taxon>
        <taxon>Linderina</taxon>
    </lineage>
</organism>
<reference evidence="9 10" key="1">
    <citation type="submission" date="2016-07" db="EMBL/GenBank/DDBJ databases">
        <title>Pervasive Adenine N6-methylation of Active Genes in Fungi.</title>
        <authorList>
            <consortium name="DOE Joint Genome Institute"/>
            <person name="Mondo S.J."/>
            <person name="Dannebaum R.O."/>
            <person name="Kuo R.C."/>
            <person name="Labutti K."/>
            <person name="Haridas S."/>
            <person name="Kuo A."/>
            <person name="Salamov A."/>
            <person name="Ahrendt S.R."/>
            <person name="Lipzen A."/>
            <person name="Sullivan W."/>
            <person name="Andreopoulos W.B."/>
            <person name="Clum A."/>
            <person name="Lindquist E."/>
            <person name="Daum C."/>
            <person name="Ramamoorthy G.K."/>
            <person name="Gryganskyi A."/>
            <person name="Culley D."/>
            <person name="Magnuson J.K."/>
            <person name="James T.Y."/>
            <person name="O'Malley M.A."/>
            <person name="Stajich J.E."/>
            <person name="Spatafora J.W."/>
            <person name="Visel A."/>
            <person name="Grigoriev I.V."/>
        </authorList>
    </citation>
    <scope>NUCLEOTIDE SEQUENCE [LARGE SCALE GENOMIC DNA]</scope>
    <source>
        <strain evidence="9 10">ATCC 12442</strain>
    </source>
</reference>
<dbReference type="RefSeq" id="XP_040746346.1">
    <property type="nucleotide sequence ID" value="XM_040885321.1"/>
</dbReference>
<dbReference type="InterPro" id="IPR017946">
    <property type="entry name" value="PLC-like_Pdiesterase_TIM-brl"/>
</dbReference>
<evidence type="ECO:0000256" key="5">
    <source>
        <dbReference type="ARBA" id="ARBA00022801"/>
    </source>
</evidence>
<dbReference type="Proteomes" id="UP000193922">
    <property type="component" value="Unassembled WGS sequence"/>
</dbReference>
<dbReference type="GO" id="GO:0008889">
    <property type="term" value="F:glycerophosphodiester phosphodiesterase activity"/>
    <property type="evidence" value="ECO:0007669"/>
    <property type="project" value="UniProtKB-EC"/>
</dbReference>